<evidence type="ECO:0000256" key="1">
    <source>
        <dbReference type="SAM" id="Phobius"/>
    </source>
</evidence>
<gene>
    <name evidence="2" type="ORF">HG15A2_30400</name>
</gene>
<reference evidence="2 3" key="1">
    <citation type="submission" date="2019-02" db="EMBL/GenBank/DDBJ databases">
        <title>Deep-cultivation of Planctomycetes and their phenomic and genomic characterization uncovers novel biology.</title>
        <authorList>
            <person name="Wiegand S."/>
            <person name="Jogler M."/>
            <person name="Boedeker C."/>
            <person name="Pinto D."/>
            <person name="Vollmers J."/>
            <person name="Rivas-Marin E."/>
            <person name="Kohn T."/>
            <person name="Peeters S.H."/>
            <person name="Heuer A."/>
            <person name="Rast P."/>
            <person name="Oberbeckmann S."/>
            <person name="Bunk B."/>
            <person name="Jeske O."/>
            <person name="Meyerdierks A."/>
            <person name="Storesund J.E."/>
            <person name="Kallscheuer N."/>
            <person name="Luecker S."/>
            <person name="Lage O.M."/>
            <person name="Pohl T."/>
            <person name="Merkel B.J."/>
            <person name="Hornburger P."/>
            <person name="Mueller R.-W."/>
            <person name="Bruemmer F."/>
            <person name="Labrenz M."/>
            <person name="Spormann A.M."/>
            <person name="Op den Camp H."/>
            <person name="Overmann J."/>
            <person name="Amann R."/>
            <person name="Jetten M.S.M."/>
            <person name="Mascher T."/>
            <person name="Medema M.H."/>
            <person name="Devos D.P."/>
            <person name="Kaster A.-K."/>
            <person name="Ovreas L."/>
            <person name="Rohde M."/>
            <person name="Galperin M.Y."/>
            <person name="Jogler C."/>
        </authorList>
    </citation>
    <scope>NUCLEOTIDE SEQUENCE [LARGE SCALE GENOMIC DNA]</scope>
    <source>
        <strain evidence="2 3">HG15A2</strain>
    </source>
</reference>
<dbReference type="Proteomes" id="UP000319852">
    <property type="component" value="Chromosome"/>
</dbReference>
<protein>
    <submittedName>
        <fullName evidence="2">MraY-like glycosyltransferase</fullName>
    </submittedName>
</protein>
<keyword evidence="2" id="KW-0808">Transferase</keyword>
<proteinExistence type="predicted"/>
<sequence>MDVPKKDLSRDLPRIDREDLSVAMKFVATLLAALVFLPPGGILWQPGAATTVSSWFVKTLLAFVA</sequence>
<dbReference type="EMBL" id="CP036263">
    <property type="protein sequence ID" value="QDS99711.1"/>
    <property type="molecule type" value="Genomic_DNA"/>
</dbReference>
<keyword evidence="1" id="KW-0812">Transmembrane</keyword>
<accession>A0A517MXW2</accession>
<keyword evidence="3" id="KW-1185">Reference proteome</keyword>
<organism evidence="2 3">
    <name type="scientific">Adhaeretor mobilis</name>
    <dbReference type="NCBI Taxonomy" id="1930276"/>
    <lineage>
        <taxon>Bacteria</taxon>
        <taxon>Pseudomonadati</taxon>
        <taxon>Planctomycetota</taxon>
        <taxon>Planctomycetia</taxon>
        <taxon>Pirellulales</taxon>
        <taxon>Lacipirellulaceae</taxon>
        <taxon>Adhaeretor</taxon>
    </lineage>
</organism>
<dbReference type="AlphaFoldDB" id="A0A517MXW2"/>
<evidence type="ECO:0000313" key="2">
    <source>
        <dbReference type="EMBL" id="QDS99711.1"/>
    </source>
</evidence>
<keyword evidence="1" id="KW-0472">Membrane</keyword>
<dbReference type="KEGG" id="amob:HG15A2_30400"/>
<name>A0A517MXW2_9BACT</name>
<keyword evidence="1" id="KW-1133">Transmembrane helix</keyword>
<dbReference type="GO" id="GO:0016740">
    <property type="term" value="F:transferase activity"/>
    <property type="evidence" value="ECO:0007669"/>
    <property type="project" value="UniProtKB-KW"/>
</dbReference>
<evidence type="ECO:0000313" key="3">
    <source>
        <dbReference type="Proteomes" id="UP000319852"/>
    </source>
</evidence>
<feature type="transmembrane region" description="Helical" evidence="1">
    <location>
        <begin position="20"/>
        <end position="37"/>
    </location>
</feature>